<evidence type="ECO:0000256" key="1">
    <source>
        <dbReference type="ARBA" id="ARBA00002397"/>
    </source>
</evidence>
<evidence type="ECO:0000313" key="5">
    <source>
        <dbReference type="Proteomes" id="UP001447008"/>
    </source>
</evidence>
<keyword evidence="4" id="KW-0969">Cilium</keyword>
<keyword evidence="3" id="KW-1005">Bacterial flagellum biogenesis</keyword>
<comment type="caution">
    <text evidence="4">The sequence shown here is derived from an EMBL/GenBank/DDBJ whole genome shotgun (WGS) entry which is preliminary data.</text>
</comment>
<dbReference type="InterPro" id="IPR007809">
    <property type="entry name" value="FlgN-like"/>
</dbReference>
<keyword evidence="5" id="KW-1185">Reference proteome</keyword>
<evidence type="ECO:0000256" key="2">
    <source>
        <dbReference type="ARBA" id="ARBA00007703"/>
    </source>
</evidence>
<evidence type="ECO:0000256" key="3">
    <source>
        <dbReference type="ARBA" id="ARBA00022795"/>
    </source>
</evidence>
<keyword evidence="4" id="KW-0966">Cell projection</keyword>
<protein>
    <submittedName>
        <fullName evidence="4">Flagellar export chaperone FlgN</fullName>
    </submittedName>
</protein>
<organism evidence="4 5">
    <name type="scientific">Pseudoalteromonas qingdaonensis</name>
    <dbReference type="NCBI Taxonomy" id="3131913"/>
    <lineage>
        <taxon>Bacteria</taxon>
        <taxon>Pseudomonadati</taxon>
        <taxon>Pseudomonadota</taxon>
        <taxon>Gammaproteobacteria</taxon>
        <taxon>Alteromonadales</taxon>
        <taxon>Pseudoalteromonadaceae</taxon>
        <taxon>Pseudoalteromonas</taxon>
    </lineage>
</organism>
<dbReference type="EMBL" id="JBCGCU010000022">
    <property type="protein sequence ID" value="MEM0516598.1"/>
    <property type="molecule type" value="Genomic_DNA"/>
</dbReference>
<evidence type="ECO:0000313" key="4">
    <source>
        <dbReference type="EMBL" id="MEM0516598.1"/>
    </source>
</evidence>
<accession>A0ABU9N038</accession>
<reference evidence="4 5" key="1">
    <citation type="submission" date="2024-03" db="EMBL/GenBank/DDBJ databases">
        <title>Pseudoalteromonas qingdaonensis sp. nov., isolated from the intestines of marine benthic organisms.</title>
        <authorList>
            <person name="Lin X."/>
            <person name="Fang S."/>
            <person name="Hu X."/>
        </authorList>
    </citation>
    <scope>NUCLEOTIDE SEQUENCE [LARGE SCALE GENOMIC DNA]</scope>
    <source>
        <strain evidence="4 5">YIC-827</strain>
    </source>
</reference>
<dbReference type="Gene3D" id="1.20.58.300">
    <property type="entry name" value="FlgN-like"/>
    <property type="match status" value="1"/>
</dbReference>
<comment type="function">
    <text evidence="1">Required for the efficient initiation of filament assembly.</text>
</comment>
<dbReference type="RefSeq" id="WP_342680076.1">
    <property type="nucleotide sequence ID" value="NZ_JBCGCU010000022.1"/>
</dbReference>
<dbReference type="SUPFAM" id="SSF140566">
    <property type="entry name" value="FlgN-like"/>
    <property type="match status" value="1"/>
</dbReference>
<keyword evidence="4" id="KW-0282">Flagellum</keyword>
<proteinExistence type="inferred from homology"/>
<name>A0ABU9N038_9GAMM</name>
<gene>
    <name evidence="4" type="primary">flgN</name>
    <name evidence="4" type="ORF">WCN91_14430</name>
</gene>
<comment type="similarity">
    <text evidence="2">Belongs to the FlgN family.</text>
</comment>
<dbReference type="InterPro" id="IPR036679">
    <property type="entry name" value="FlgN-like_sf"/>
</dbReference>
<dbReference type="Proteomes" id="UP001447008">
    <property type="component" value="Unassembled WGS sequence"/>
</dbReference>
<dbReference type="Pfam" id="PF05130">
    <property type="entry name" value="FlgN"/>
    <property type="match status" value="1"/>
</dbReference>
<sequence>MADSALILALKQQQSSLNELLALLNDELTAIAGRSGTDLKALTPIKAQALTQIHKQDQHIAQLLTHQGERDEQEQALIDKARELLAQCQKQNQINAQAAHQAQLSVKQLKDILIGAPSSITYAADGAIDRSDNKLVRNLKA</sequence>